<evidence type="ECO:0000256" key="3">
    <source>
        <dbReference type="ARBA" id="ARBA00004496"/>
    </source>
</evidence>
<dbReference type="GO" id="GO:0003723">
    <property type="term" value="F:RNA binding"/>
    <property type="evidence" value="ECO:0007669"/>
    <property type="project" value="UniProtKB-KW"/>
</dbReference>
<name>A0AAW1RDZ6_9CHLO</name>
<dbReference type="InterPro" id="IPR017336">
    <property type="entry name" value="Snurportin-1"/>
</dbReference>
<evidence type="ECO:0000256" key="9">
    <source>
        <dbReference type="ARBA" id="ARBA00023242"/>
    </source>
</evidence>
<feature type="domain" description="Snurportin-1 m3G cap-binding" evidence="11">
    <location>
        <begin position="107"/>
        <end position="230"/>
    </location>
</feature>
<comment type="function">
    <text evidence="1">Functions as an U snRNP-specific nuclear import adapter. Involved in the trimethylguanosine (m3G)-cap-dependent nuclear import of U snRNPs. Binds specifically to the terminal m3G-cap U snRNAs.</text>
</comment>
<dbReference type="PANTHER" id="PTHR13403">
    <property type="entry name" value="SNURPORTIN1 RNUT1 PROTEIN RNA, U TRANSPORTER 1"/>
    <property type="match status" value="1"/>
</dbReference>
<keyword evidence="6" id="KW-0813">Transport</keyword>
<dbReference type="AlphaFoldDB" id="A0AAW1RDZ6"/>
<dbReference type="PANTHER" id="PTHR13403:SF6">
    <property type="entry name" value="SNURPORTIN-1"/>
    <property type="match status" value="1"/>
</dbReference>
<feature type="compositionally biased region" description="Polar residues" evidence="10">
    <location>
        <begin position="72"/>
        <end position="85"/>
    </location>
</feature>
<feature type="compositionally biased region" description="Basic and acidic residues" evidence="10">
    <location>
        <begin position="30"/>
        <end position="41"/>
    </location>
</feature>
<keyword evidence="7" id="KW-0963">Cytoplasm</keyword>
<evidence type="ECO:0000256" key="10">
    <source>
        <dbReference type="SAM" id="MobiDB-lite"/>
    </source>
</evidence>
<keyword evidence="13" id="KW-1185">Reference proteome</keyword>
<comment type="caution">
    <text evidence="12">The sequence shown here is derived from an EMBL/GenBank/DDBJ whole genome shotgun (WGS) entry which is preliminary data.</text>
</comment>
<proteinExistence type="inferred from homology"/>
<dbReference type="CDD" id="cd09232">
    <property type="entry name" value="Snurportin-1_C"/>
    <property type="match status" value="1"/>
</dbReference>
<dbReference type="GO" id="GO:0005737">
    <property type="term" value="C:cytoplasm"/>
    <property type="evidence" value="ECO:0007669"/>
    <property type="project" value="UniProtKB-SubCell"/>
</dbReference>
<comment type="similarity">
    <text evidence="4">Belongs to the snurportin family.</text>
</comment>
<feature type="compositionally biased region" description="Low complexity" evidence="10">
    <location>
        <begin position="285"/>
        <end position="307"/>
    </location>
</feature>
<keyword evidence="8" id="KW-0694">RNA-binding</keyword>
<sequence>MTPGEDLRRQGPRATKLLGRSAAGSFQQKRRAEALQRQAEARRIRTDHARNLALGEEASGQLQDVGPMQVDHNQASVGSAKQSQARWRRTGSQDRHSKVLRQHYADQLMHPEWLTDVPEELSSSWYAMPRPAGKRCLVIAAEGKTISRQRNGAVLHATFRSSLPGGSQCSHTSRDAFCILDCVWDAVQETYWVMDLMCWGGHALYDCSSEFRMFWLASKLTEEANSSRETNAPPQDADMHHSQAEIIPAEAANGDMEADDISAAPAAGGALDAGAAMEKWMPDTDAASAATGSTTTSSSSSQQPAGSRYPFRPLPAYSASPGGLKEAYAGVVPYERDGLLLLHKEGHYHQGPTPLALLWKDAACSRYVIDTDAKGVIPEHQQVVLEFRMDHTVATGDDPPQVVGKLPSSFVERLGPSLRPGSLLRFSIREGGIILAEGQIVRADLHLEAPVSQWRGRADPSSKIIFQHLARTKPVEFQELLAASVQEASCQDDMMGHKVADA</sequence>
<evidence type="ECO:0000256" key="8">
    <source>
        <dbReference type="ARBA" id="ARBA00022884"/>
    </source>
</evidence>
<comment type="subcellular location">
    <subcellularLocation>
        <location evidence="3">Cytoplasm</location>
    </subcellularLocation>
    <subcellularLocation>
        <location evidence="2">Nucleus</location>
    </subcellularLocation>
</comment>
<dbReference type="GO" id="GO:0061015">
    <property type="term" value="P:snRNA import into nucleus"/>
    <property type="evidence" value="ECO:0007669"/>
    <property type="project" value="InterPro"/>
</dbReference>
<dbReference type="Proteomes" id="UP001438707">
    <property type="component" value="Unassembled WGS sequence"/>
</dbReference>
<evidence type="ECO:0000256" key="4">
    <source>
        <dbReference type="ARBA" id="ARBA00007540"/>
    </source>
</evidence>
<reference evidence="12 13" key="1">
    <citation type="journal article" date="2024" name="Nat. Commun.">
        <title>Phylogenomics reveals the evolutionary origins of lichenization in chlorophyte algae.</title>
        <authorList>
            <person name="Puginier C."/>
            <person name="Libourel C."/>
            <person name="Otte J."/>
            <person name="Skaloud P."/>
            <person name="Haon M."/>
            <person name="Grisel S."/>
            <person name="Petersen M."/>
            <person name="Berrin J.G."/>
            <person name="Delaux P.M."/>
            <person name="Dal Grande F."/>
            <person name="Keller J."/>
        </authorList>
    </citation>
    <scope>NUCLEOTIDE SEQUENCE [LARGE SCALE GENOMIC DNA]</scope>
    <source>
        <strain evidence="12 13">SAG 2145</strain>
    </source>
</reference>
<dbReference type="SUPFAM" id="SSF56091">
    <property type="entry name" value="DNA ligase/mRNA capping enzyme, catalytic domain"/>
    <property type="match status" value="1"/>
</dbReference>
<feature type="region of interest" description="Disordered" evidence="10">
    <location>
        <begin position="72"/>
        <end position="96"/>
    </location>
</feature>
<evidence type="ECO:0000256" key="7">
    <source>
        <dbReference type="ARBA" id="ARBA00022490"/>
    </source>
</evidence>
<organism evidence="12 13">
    <name type="scientific">Apatococcus lobatus</name>
    <dbReference type="NCBI Taxonomy" id="904363"/>
    <lineage>
        <taxon>Eukaryota</taxon>
        <taxon>Viridiplantae</taxon>
        <taxon>Chlorophyta</taxon>
        <taxon>core chlorophytes</taxon>
        <taxon>Trebouxiophyceae</taxon>
        <taxon>Chlorellales</taxon>
        <taxon>Chlorellaceae</taxon>
        <taxon>Apatococcus</taxon>
    </lineage>
</organism>
<keyword evidence="9" id="KW-0539">Nucleus</keyword>
<feature type="region of interest" description="Disordered" evidence="10">
    <location>
        <begin position="285"/>
        <end position="314"/>
    </location>
</feature>
<evidence type="ECO:0000256" key="2">
    <source>
        <dbReference type="ARBA" id="ARBA00004123"/>
    </source>
</evidence>
<feature type="region of interest" description="Disordered" evidence="10">
    <location>
        <begin position="1"/>
        <end position="41"/>
    </location>
</feature>
<accession>A0AAW1RDZ6</accession>
<dbReference type="Pfam" id="PF21974">
    <property type="entry name" value="SPN1_m3Gcap_bd"/>
    <property type="match status" value="1"/>
</dbReference>
<gene>
    <name evidence="12" type="ORF">WJX74_005806</name>
</gene>
<protein>
    <recommendedName>
        <fullName evidence="5">Snurportin-1</fullName>
    </recommendedName>
</protein>
<evidence type="ECO:0000256" key="5">
    <source>
        <dbReference type="ARBA" id="ARBA00016034"/>
    </source>
</evidence>
<evidence type="ECO:0000259" key="11">
    <source>
        <dbReference type="Pfam" id="PF21974"/>
    </source>
</evidence>
<evidence type="ECO:0000256" key="1">
    <source>
        <dbReference type="ARBA" id="ARBA00003975"/>
    </source>
</evidence>
<dbReference type="InterPro" id="IPR047857">
    <property type="entry name" value="Snurportin1_C"/>
</dbReference>
<evidence type="ECO:0000313" key="13">
    <source>
        <dbReference type="Proteomes" id="UP001438707"/>
    </source>
</evidence>
<evidence type="ECO:0000256" key="6">
    <source>
        <dbReference type="ARBA" id="ARBA00022448"/>
    </source>
</evidence>
<evidence type="ECO:0000313" key="12">
    <source>
        <dbReference type="EMBL" id="KAK9832305.1"/>
    </source>
</evidence>
<dbReference type="EMBL" id="JALJOS010000012">
    <property type="protein sequence ID" value="KAK9832305.1"/>
    <property type="molecule type" value="Genomic_DNA"/>
</dbReference>
<dbReference type="GO" id="GO:0005634">
    <property type="term" value="C:nucleus"/>
    <property type="evidence" value="ECO:0007669"/>
    <property type="project" value="UniProtKB-SubCell"/>
</dbReference>
<dbReference type="Gene3D" id="3.30.470.30">
    <property type="entry name" value="DNA ligase/mRNA capping enzyme"/>
    <property type="match status" value="2"/>
</dbReference>